<keyword evidence="3" id="KW-0560">Oxidoreductase</keyword>
<dbReference type="PANTHER" id="PTHR34580">
    <property type="match status" value="1"/>
</dbReference>
<dbReference type="PROSITE" id="PS52050">
    <property type="entry name" value="WYL"/>
    <property type="match status" value="1"/>
</dbReference>
<dbReference type="GO" id="GO:0016706">
    <property type="term" value="F:2-oxoglutarate-dependent dioxygenase activity"/>
    <property type="evidence" value="ECO:0007669"/>
    <property type="project" value="UniProtKB-ARBA"/>
</dbReference>
<evidence type="ECO:0000259" key="1">
    <source>
        <dbReference type="Pfam" id="PF13280"/>
    </source>
</evidence>
<protein>
    <submittedName>
        <fullName evidence="3">Phytanoyl-CoA dioxygenase</fullName>
    </submittedName>
</protein>
<organism evidence="3">
    <name type="scientific">uncultured Aureispira sp</name>
    <dbReference type="NCBI Taxonomy" id="1331704"/>
    <lineage>
        <taxon>Bacteria</taxon>
        <taxon>Pseudomonadati</taxon>
        <taxon>Bacteroidota</taxon>
        <taxon>Saprospiria</taxon>
        <taxon>Saprospirales</taxon>
        <taxon>Saprospiraceae</taxon>
        <taxon>Aureispira</taxon>
        <taxon>environmental samples</taxon>
    </lineage>
</organism>
<dbReference type="Pfam" id="PF05721">
    <property type="entry name" value="PhyH"/>
    <property type="match status" value="1"/>
</dbReference>
<sequence length="563" mass="65048">MPVNRNALIRYKTLDKCLQNRYRKWTLNDLIDACSDALYEYEGIDKGVSKRTVQADIQVMRSDKLGYNAPIIVVDKRYYTYEEPTYSITNIPLTDQDLNRLTDAVAFMKQFKGFSHFKELDGMVQKLEDHIYSQKTQTKPVIDFEKNDNLKGLEYLDVLYQAIIKKEVLKITYQSFKARSANSFAFHPYLLKEFRNRWFLIGIKEGAAGIMNLALDRIEGIEASELWFQESEDFEAESYFKDAIGVSISPKAKVEEVRLYVNYQHAPYVLTKPLHHSQELIEKDHYGITIALKVQHNFELEKAILGFGEGVKVLAPDRLRRKIKERINANIDLYNTEITERGLRAAGQKLTHKGLTVLNHLYSRREIKLLNNTLHKKLGDRLKEENGIVRQLLVNQPALVRVLFNRNLTRLVESIDPSAVLVKATFFNKPPRESYYQNWHQPKGLALVSKDARLQLETIPDEILGRIFCIRIHLDDTQESNGQQFVLPGSHNKRFTKEEINLLSNNSHSYAPDLHAGSVLLMNALLLSNFSTPPSLKRRRVIHLEFTSSKLSDGFEWAEALEF</sequence>
<dbReference type="Pfam" id="PF13280">
    <property type="entry name" value="WYL"/>
    <property type="match status" value="1"/>
</dbReference>
<dbReference type="EMBL" id="CACVAQ010000241">
    <property type="protein sequence ID" value="CAA6816837.1"/>
    <property type="molecule type" value="Genomic_DNA"/>
</dbReference>
<gene>
    <name evidence="3" type="ORF">HELGO_WM42489</name>
</gene>
<dbReference type="InterPro" id="IPR057727">
    <property type="entry name" value="WCX_dom"/>
</dbReference>
<accession>A0A6S6TF31</accession>
<reference evidence="3" key="1">
    <citation type="submission" date="2020-01" db="EMBL/GenBank/DDBJ databases">
        <authorList>
            <person name="Meier V. D."/>
            <person name="Meier V D."/>
        </authorList>
    </citation>
    <scope>NUCLEOTIDE SEQUENCE</scope>
    <source>
        <strain evidence="3">HLG_WM_MAG_10</strain>
    </source>
</reference>
<keyword evidence="3" id="KW-0223">Dioxygenase</keyword>
<proteinExistence type="predicted"/>
<feature type="domain" description="WCX" evidence="2">
    <location>
        <begin position="255"/>
        <end position="327"/>
    </location>
</feature>
<dbReference type="InterPro" id="IPR051534">
    <property type="entry name" value="CBASS_pafABC_assoc_protein"/>
</dbReference>
<dbReference type="AlphaFoldDB" id="A0A6S6TF31"/>
<dbReference type="Gene3D" id="2.60.120.620">
    <property type="entry name" value="q2cbj1_9rhob like domain"/>
    <property type="match status" value="1"/>
</dbReference>
<name>A0A6S6TF31_9BACT</name>
<dbReference type="InterPro" id="IPR008775">
    <property type="entry name" value="Phytyl_CoA_dOase-like"/>
</dbReference>
<evidence type="ECO:0000313" key="3">
    <source>
        <dbReference type="EMBL" id="CAA6816837.1"/>
    </source>
</evidence>
<dbReference type="Pfam" id="PF25583">
    <property type="entry name" value="WCX"/>
    <property type="match status" value="1"/>
</dbReference>
<feature type="domain" description="WYL" evidence="1">
    <location>
        <begin position="154"/>
        <end position="222"/>
    </location>
</feature>
<dbReference type="PANTHER" id="PTHR34580:SF9">
    <property type="entry name" value="SLL5097 PROTEIN"/>
    <property type="match status" value="1"/>
</dbReference>
<dbReference type="SUPFAM" id="SSF51197">
    <property type="entry name" value="Clavaminate synthase-like"/>
    <property type="match status" value="1"/>
</dbReference>
<dbReference type="InterPro" id="IPR026881">
    <property type="entry name" value="WYL_dom"/>
</dbReference>
<evidence type="ECO:0000259" key="2">
    <source>
        <dbReference type="Pfam" id="PF25583"/>
    </source>
</evidence>